<dbReference type="InterPro" id="IPR003018">
    <property type="entry name" value="GAF"/>
</dbReference>
<dbReference type="Gene3D" id="1.10.287.130">
    <property type="match status" value="1"/>
</dbReference>
<evidence type="ECO:0000259" key="11">
    <source>
        <dbReference type="PROSITE" id="PS50113"/>
    </source>
</evidence>
<dbReference type="Pfam" id="PF00072">
    <property type="entry name" value="Response_reg"/>
    <property type="match status" value="1"/>
</dbReference>
<dbReference type="Pfam" id="PF02518">
    <property type="entry name" value="HATPase_c"/>
    <property type="match status" value="1"/>
</dbReference>
<dbReference type="SMART" id="SM00448">
    <property type="entry name" value="REC"/>
    <property type="match status" value="1"/>
</dbReference>
<dbReference type="InterPro" id="IPR004358">
    <property type="entry name" value="Sig_transdc_His_kin-like_C"/>
</dbReference>
<feature type="modified residue" description="4-aspartylphosphate" evidence="6">
    <location>
        <position position="1173"/>
    </location>
</feature>
<dbReference type="SMART" id="SM00065">
    <property type="entry name" value="GAF"/>
    <property type="match status" value="1"/>
</dbReference>
<evidence type="ECO:0000256" key="4">
    <source>
        <dbReference type="ARBA" id="ARBA00022679"/>
    </source>
</evidence>
<dbReference type="InterPro" id="IPR001610">
    <property type="entry name" value="PAC"/>
</dbReference>
<feature type="coiled-coil region" evidence="7">
    <location>
        <begin position="709"/>
        <end position="736"/>
    </location>
</feature>
<dbReference type="CDD" id="cd00082">
    <property type="entry name" value="HisKA"/>
    <property type="match status" value="1"/>
</dbReference>
<dbReference type="SUPFAM" id="SSF55781">
    <property type="entry name" value="GAF domain-like"/>
    <property type="match status" value="1"/>
</dbReference>
<dbReference type="PROSITE" id="PS50110">
    <property type="entry name" value="RESPONSE_REGULATORY"/>
    <property type="match status" value="1"/>
</dbReference>
<dbReference type="InterPro" id="IPR029016">
    <property type="entry name" value="GAF-like_dom_sf"/>
</dbReference>
<evidence type="ECO:0000256" key="5">
    <source>
        <dbReference type="ARBA" id="ARBA00022777"/>
    </source>
</evidence>
<dbReference type="Pfam" id="PF00512">
    <property type="entry name" value="HisKA"/>
    <property type="match status" value="1"/>
</dbReference>
<dbReference type="PANTHER" id="PTHR43304">
    <property type="entry name" value="PHYTOCHROME-LIKE PROTEIN CPH1"/>
    <property type="match status" value="1"/>
</dbReference>
<dbReference type="InterPro" id="IPR000700">
    <property type="entry name" value="PAS-assoc_C"/>
</dbReference>
<dbReference type="InterPro" id="IPR000014">
    <property type="entry name" value="PAS"/>
</dbReference>
<dbReference type="RefSeq" id="WP_380857908.1">
    <property type="nucleotide sequence ID" value="NZ_JBHRXV010000004.1"/>
</dbReference>
<dbReference type="SMART" id="SM00086">
    <property type="entry name" value="PAC"/>
    <property type="match status" value="4"/>
</dbReference>
<dbReference type="SUPFAM" id="SSF55874">
    <property type="entry name" value="ATPase domain of HSP90 chaperone/DNA topoisomerase II/histidine kinase"/>
    <property type="match status" value="1"/>
</dbReference>
<comment type="catalytic activity">
    <reaction evidence="1">
        <text>ATP + protein L-histidine = ADP + protein N-phospho-L-histidine.</text>
        <dbReference type="EC" id="2.7.13.3"/>
    </reaction>
</comment>
<feature type="domain" description="PAC" evidence="11">
    <location>
        <begin position="111"/>
        <end position="163"/>
    </location>
</feature>
<dbReference type="InterPro" id="IPR001789">
    <property type="entry name" value="Sig_transdc_resp-reg_receiver"/>
</dbReference>
<dbReference type="InterPro" id="IPR003661">
    <property type="entry name" value="HisK_dim/P_dom"/>
</dbReference>
<dbReference type="PROSITE" id="PS50112">
    <property type="entry name" value="PAS"/>
    <property type="match status" value="1"/>
</dbReference>
<protein>
    <recommendedName>
        <fullName evidence="2">histidine kinase</fullName>
        <ecNumber evidence="2">2.7.13.3</ecNumber>
    </recommendedName>
</protein>
<organism evidence="12 13">
    <name type="scientific">Sphingoaurantiacus capsulatus</name>
    <dbReference type="NCBI Taxonomy" id="1771310"/>
    <lineage>
        <taxon>Bacteria</taxon>
        <taxon>Pseudomonadati</taxon>
        <taxon>Pseudomonadota</taxon>
        <taxon>Alphaproteobacteria</taxon>
        <taxon>Sphingomonadales</taxon>
        <taxon>Sphingosinicellaceae</taxon>
        <taxon>Sphingoaurantiacus</taxon>
    </lineage>
</organism>
<dbReference type="Gene3D" id="3.30.450.20">
    <property type="entry name" value="PAS domain"/>
    <property type="match status" value="5"/>
</dbReference>
<dbReference type="Pfam" id="PF13426">
    <property type="entry name" value="PAS_9"/>
    <property type="match status" value="1"/>
</dbReference>
<evidence type="ECO:0000313" key="13">
    <source>
        <dbReference type="Proteomes" id="UP001595615"/>
    </source>
</evidence>
<evidence type="ECO:0000256" key="6">
    <source>
        <dbReference type="PROSITE-ProRule" id="PRU00169"/>
    </source>
</evidence>
<dbReference type="InterPro" id="IPR035965">
    <property type="entry name" value="PAS-like_dom_sf"/>
</dbReference>
<dbReference type="Pfam" id="PF13188">
    <property type="entry name" value="PAS_8"/>
    <property type="match status" value="1"/>
</dbReference>
<dbReference type="InterPro" id="IPR013656">
    <property type="entry name" value="PAS_4"/>
</dbReference>
<keyword evidence="5" id="KW-0418">Kinase</keyword>
<dbReference type="Pfam" id="PF08448">
    <property type="entry name" value="PAS_4"/>
    <property type="match status" value="1"/>
</dbReference>
<evidence type="ECO:0000313" key="12">
    <source>
        <dbReference type="EMBL" id="MFC3711952.1"/>
    </source>
</evidence>
<evidence type="ECO:0000259" key="9">
    <source>
        <dbReference type="PROSITE" id="PS50110"/>
    </source>
</evidence>
<keyword evidence="7" id="KW-0175">Coiled coil</keyword>
<dbReference type="Pfam" id="PF13185">
    <property type="entry name" value="GAF_2"/>
    <property type="match status" value="1"/>
</dbReference>
<dbReference type="PROSITE" id="PS50113">
    <property type="entry name" value="PAC"/>
    <property type="match status" value="3"/>
</dbReference>
<reference evidence="13" key="1">
    <citation type="journal article" date="2019" name="Int. J. Syst. Evol. Microbiol.">
        <title>The Global Catalogue of Microorganisms (GCM) 10K type strain sequencing project: providing services to taxonomists for standard genome sequencing and annotation.</title>
        <authorList>
            <consortium name="The Broad Institute Genomics Platform"/>
            <consortium name="The Broad Institute Genome Sequencing Center for Infectious Disease"/>
            <person name="Wu L."/>
            <person name="Ma J."/>
        </authorList>
    </citation>
    <scope>NUCLEOTIDE SEQUENCE [LARGE SCALE GENOMIC DNA]</scope>
    <source>
        <strain evidence="13">KCTC 42644</strain>
    </source>
</reference>
<proteinExistence type="predicted"/>
<name>A0ABV7X9P7_9SPHN</name>
<evidence type="ECO:0000259" key="10">
    <source>
        <dbReference type="PROSITE" id="PS50112"/>
    </source>
</evidence>
<dbReference type="SUPFAM" id="SSF47384">
    <property type="entry name" value="Homodimeric domain of signal transducing histidine kinase"/>
    <property type="match status" value="1"/>
</dbReference>
<comment type="caution">
    <text evidence="12">The sequence shown here is derived from an EMBL/GenBank/DDBJ whole genome shotgun (WGS) entry which is preliminary data.</text>
</comment>
<feature type="domain" description="Histidine kinase" evidence="8">
    <location>
        <begin position="882"/>
        <end position="1102"/>
    </location>
</feature>
<dbReference type="EMBL" id="JBHRXV010000004">
    <property type="protein sequence ID" value="MFC3711952.1"/>
    <property type="molecule type" value="Genomic_DNA"/>
</dbReference>
<dbReference type="NCBIfam" id="TIGR00229">
    <property type="entry name" value="sensory_box"/>
    <property type="match status" value="5"/>
</dbReference>
<dbReference type="PROSITE" id="PS50109">
    <property type="entry name" value="HIS_KIN"/>
    <property type="match status" value="1"/>
</dbReference>
<gene>
    <name evidence="12" type="ORF">ACFOMD_05185</name>
</gene>
<evidence type="ECO:0000259" key="8">
    <source>
        <dbReference type="PROSITE" id="PS50109"/>
    </source>
</evidence>
<dbReference type="InterPro" id="IPR003594">
    <property type="entry name" value="HATPase_dom"/>
</dbReference>
<evidence type="ECO:0000256" key="7">
    <source>
        <dbReference type="SAM" id="Coils"/>
    </source>
</evidence>
<dbReference type="Pfam" id="PF08447">
    <property type="entry name" value="PAS_3"/>
    <property type="match status" value="2"/>
</dbReference>
<evidence type="ECO:0000256" key="2">
    <source>
        <dbReference type="ARBA" id="ARBA00012438"/>
    </source>
</evidence>
<dbReference type="Proteomes" id="UP001595615">
    <property type="component" value="Unassembled WGS sequence"/>
</dbReference>
<dbReference type="SUPFAM" id="SSF52172">
    <property type="entry name" value="CheY-like"/>
    <property type="match status" value="1"/>
</dbReference>
<dbReference type="Gene3D" id="3.40.50.2300">
    <property type="match status" value="1"/>
</dbReference>
<dbReference type="SMART" id="SM00388">
    <property type="entry name" value="HisKA"/>
    <property type="match status" value="1"/>
</dbReference>
<accession>A0ABV7X9P7</accession>
<dbReference type="SMART" id="SM00387">
    <property type="entry name" value="HATPase_c"/>
    <property type="match status" value="1"/>
</dbReference>
<keyword evidence="13" id="KW-1185">Reference proteome</keyword>
<keyword evidence="3 6" id="KW-0597">Phosphoprotein</keyword>
<dbReference type="SMART" id="SM00091">
    <property type="entry name" value="PAS"/>
    <property type="match status" value="5"/>
</dbReference>
<evidence type="ECO:0000256" key="1">
    <source>
        <dbReference type="ARBA" id="ARBA00000085"/>
    </source>
</evidence>
<dbReference type="PRINTS" id="PR00344">
    <property type="entry name" value="BCTRLSENSOR"/>
</dbReference>
<feature type="domain" description="PAC" evidence="11">
    <location>
        <begin position="234"/>
        <end position="286"/>
    </location>
</feature>
<dbReference type="InterPro" id="IPR052162">
    <property type="entry name" value="Sensor_kinase/Photoreceptor"/>
</dbReference>
<dbReference type="EC" id="2.7.13.3" evidence="2"/>
<keyword evidence="4" id="KW-0808">Transferase</keyword>
<feature type="domain" description="PAC" evidence="11">
    <location>
        <begin position="806"/>
        <end position="858"/>
    </location>
</feature>
<dbReference type="InterPro" id="IPR005467">
    <property type="entry name" value="His_kinase_dom"/>
</dbReference>
<feature type="domain" description="Response regulatory" evidence="9">
    <location>
        <begin position="1123"/>
        <end position="1234"/>
    </location>
</feature>
<sequence length="1236" mass="135167">MATDGGLIGGERDLAARVARLEQELAEAKAALAQKPIVDRAQLFALTDSMPVLVSVLSLDHHYEFANKAYESWFGPEDGKVIGRHAREVLGDEAYAQLVPPFERAAKGERVTFESDIPYKSGGTRHAHVTFAPRRNPADEITGVVAMAVDLTGRFVDEVALRESEDHYRHAVELNPQTSWTAGADGQLDHVNSRWEEWTGTSGLGSGYLDGLHPDDQARTLAAWQASTTTGQPYDIEHRVAMRDGSFRWMHSRGYPRRNEAAAIVKWYGTTEDIHDRKAAEQALAGEAAERNAILGQLAEGVIVTDAEGRITFVNDAAARIHGMARLHVGAGDYAQTYRLFTEEGEPYPSAELPLSRAVRGETVSEARWLIRRPDAEVLAVGSARPVLDDKGAQIGAVLTLRDESAREMAEAMVRHSEARYRSLFESIDAGFCVFEMKFEGDKAVDYRFIEVNPAFERLTGLHNAEGRWMRDLVPEHEQYWFDVYGQVARTGEPVRVENHAAALGYWYDIQAYPVGEPGDNRVAALFNDVSDRKLAEAATHAETEALETLNRFGAAVAAELDVERVVQLVTDAGVELTGAQFGAFFYNVLADSGEAMMLYTLSGAERAAFEKFPMPRPTAVFRPSFEGEGIVRADDILVDPRYGQNAPLKGMPEGHLPVRSYIAVPVASRSGEVIGSLLFGHPEPGRFAERHERVLTGLAAQAAVAIDNARLYQSLERELDERRRAEAAVRESEARFRLIADSAPIPMWVTRLDRQREFANSAYVGFLELPYEEALAFDWRHIIHPDDIARIYAEQVAKEAALEPFTLEARYRNAKGEYRWIRSESQPRWGANGEHAGFIGVAYDVTIAKQGELELQSLVEERTAELRQAQKMEAVGQLTGGIAHDFNNLLTPIMGSLDMLRRRLGPDDVRAQRTVETALQATERAATLVQRLLAFARRQDLQARAVDVAELLTGMDDLLARSLGGTVRVSIEAPDGLAPARVDPNQLELAILNLSINARDAMPGGGALTLTAREGEVTAAEADLKPGRYVRIAVADTGVGMDAETLRRAVEPFFSTKGVGKGTGLGLSMVYGFAAQQGGALRLSSAPGVGTIAELWLPVSDEAAAAGASGRATPRKAGREATILLVDDEELVRAGTTDMLTDLGYTVVEARAGAEALSLFDERDDIDLVVSDYLMPDMNGAELASALRERKPALPILLVTGYTNLAEGVAADLPRLAKPFRQDDLAVQVAALLKS</sequence>
<dbReference type="Gene3D" id="3.30.450.40">
    <property type="match status" value="1"/>
</dbReference>
<dbReference type="CDD" id="cd00130">
    <property type="entry name" value="PAS"/>
    <property type="match status" value="4"/>
</dbReference>
<evidence type="ECO:0000256" key="3">
    <source>
        <dbReference type="ARBA" id="ARBA00022553"/>
    </source>
</evidence>
<dbReference type="InterPro" id="IPR036890">
    <property type="entry name" value="HATPase_C_sf"/>
</dbReference>
<dbReference type="InterPro" id="IPR013655">
    <property type="entry name" value="PAS_fold_3"/>
</dbReference>
<dbReference type="InterPro" id="IPR036097">
    <property type="entry name" value="HisK_dim/P_sf"/>
</dbReference>
<dbReference type="InterPro" id="IPR011006">
    <property type="entry name" value="CheY-like_superfamily"/>
</dbReference>
<feature type="domain" description="PAS" evidence="10">
    <location>
        <begin position="287"/>
        <end position="326"/>
    </location>
</feature>
<dbReference type="SUPFAM" id="SSF55785">
    <property type="entry name" value="PYP-like sensor domain (PAS domain)"/>
    <property type="match status" value="5"/>
</dbReference>
<dbReference type="PANTHER" id="PTHR43304:SF1">
    <property type="entry name" value="PAC DOMAIN-CONTAINING PROTEIN"/>
    <property type="match status" value="1"/>
</dbReference>
<dbReference type="Gene3D" id="3.30.565.10">
    <property type="entry name" value="Histidine kinase-like ATPase, C-terminal domain"/>
    <property type="match status" value="1"/>
</dbReference>